<dbReference type="PANTHER" id="PTHR22916:SF3">
    <property type="entry name" value="UDP-GLCNAC:BETAGAL BETA-1,3-N-ACETYLGLUCOSAMINYLTRANSFERASE-LIKE PROTEIN 1"/>
    <property type="match status" value="1"/>
</dbReference>
<dbReference type="Pfam" id="PF00535">
    <property type="entry name" value="Glycos_transf_2"/>
    <property type="match status" value="1"/>
</dbReference>
<dbReference type="Gene3D" id="3.90.550.10">
    <property type="entry name" value="Spore Coat Polysaccharide Biosynthesis Protein SpsA, Chain A"/>
    <property type="match status" value="1"/>
</dbReference>
<keyword evidence="2" id="KW-0808">Transferase</keyword>
<dbReference type="AlphaFoldDB" id="A0A3N4MEL3"/>
<keyword evidence="3" id="KW-1185">Reference proteome</keyword>
<dbReference type="EMBL" id="RMBX01000003">
    <property type="protein sequence ID" value="RPD41795.1"/>
    <property type="molecule type" value="Genomic_DNA"/>
</dbReference>
<accession>A0A3N4MEL3</accession>
<name>A0A3N4MEL3_9BACT</name>
<dbReference type="CDD" id="cd06433">
    <property type="entry name" value="GT_2_WfgS_like"/>
    <property type="match status" value="1"/>
</dbReference>
<evidence type="ECO:0000313" key="2">
    <source>
        <dbReference type="EMBL" id="RPD41795.1"/>
    </source>
</evidence>
<evidence type="ECO:0000313" key="3">
    <source>
        <dbReference type="Proteomes" id="UP000279089"/>
    </source>
</evidence>
<dbReference type="Proteomes" id="UP000279089">
    <property type="component" value="Unassembled WGS sequence"/>
</dbReference>
<dbReference type="SUPFAM" id="SSF53448">
    <property type="entry name" value="Nucleotide-diphospho-sugar transferases"/>
    <property type="match status" value="1"/>
</dbReference>
<comment type="caution">
    <text evidence="2">The sequence shown here is derived from an EMBL/GenBank/DDBJ whole genome shotgun (WGS) entry which is preliminary data.</text>
</comment>
<gene>
    <name evidence="2" type="ORF">EG028_06400</name>
</gene>
<dbReference type="InterPro" id="IPR001173">
    <property type="entry name" value="Glyco_trans_2-like"/>
</dbReference>
<proteinExistence type="predicted"/>
<protein>
    <submittedName>
        <fullName evidence="2">Glycosyltransferase</fullName>
    </submittedName>
</protein>
<reference evidence="3" key="1">
    <citation type="submission" date="2018-11" db="EMBL/GenBank/DDBJ databases">
        <title>Chitinophaga lutea sp.nov., isolate from arsenic contaminated soil.</title>
        <authorList>
            <person name="Zong Y."/>
        </authorList>
    </citation>
    <scope>NUCLEOTIDE SEQUENCE [LARGE SCALE GENOMIC DNA]</scope>
    <source>
        <strain evidence="3">YLT18</strain>
    </source>
</reference>
<dbReference type="RefSeq" id="WP_120514734.1">
    <property type="nucleotide sequence ID" value="NZ_QXZY01000002.1"/>
</dbReference>
<evidence type="ECO:0000259" key="1">
    <source>
        <dbReference type="Pfam" id="PF00535"/>
    </source>
</evidence>
<organism evidence="2 3">
    <name type="scientific">Chitinophaga barathri</name>
    <dbReference type="NCBI Taxonomy" id="1647451"/>
    <lineage>
        <taxon>Bacteria</taxon>
        <taxon>Pseudomonadati</taxon>
        <taxon>Bacteroidota</taxon>
        <taxon>Chitinophagia</taxon>
        <taxon>Chitinophagales</taxon>
        <taxon>Chitinophagaceae</taxon>
        <taxon>Chitinophaga</taxon>
    </lineage>
</organism>
<dbReference type="GO" id="GO:0016758">
    <property type="term" value="F:hexosyltransferase activity"/>
    <property type="evidence" value="ECO:0007669"/>
    <property type="project" value="UniProtKB-ARBA"/>
</dbReference>
<sequence>MSGLVSIVIPVYNGQEYIKETLDSIFNQSYRNFEIIVVDGASTDSTMEIVAQHRGLIDVIISEKDEGMYDALRKGMDKATGEYLCYINADDRLLPYTLEKVVETFEKKNCDLVFGDVNYINEDGAVIFSYKALPLGYQAIRQLRRVPFAQQSSFWTRRIYDKHHGFDKKLKYSADSKFLLSVCLDPAVKKGYVPRPLGEYRLHGGSFSVSVTGKMQAEHHKMLQELNLPAASFRKYMYELYAKARNFKGIYKKLTYKGNKF</sequence>
<feature type="domain" description="Glycosyltransferase 2-like" evidence="1">
    <location>
        <begin position="6"/>
        <end position="158"/>
    </location>
</feature>
<dbReference type="OrthoDB" id="9788101at2"/>
<dbReference type="PANTHER" id="PTHR22916">
    <property type="entry name" value="GLYCOSYLTRANSFERASE"/>
    <property type="match status" value="1"/>
</dbReference>
<dbReference type="InterPro" id="IPR029044">
    <property type="entry name" value="Nucleotide-diphossugar_trans"/>
</dbReference>